<reference evidence="15 16" key="1">
    <citation type="submission" date="2012-06" db="EMBL/GenBank/DDBJ databases">
        <title>Complete genome sequence of Corynebacterium terpenotabidum Y-11 (=DSM 44721).</title>
        <authorList>
            <person name="Ruckert C."/>
            <person name="Albersmeier A."/>
            <person name="Al-Dilaimi A."/>
            <person name="Szczepanowski R."/>
            <person name="Kalinowski J."/>
        </authorList>
    </citation>
    <scope>NUCLEOTIDE SEQUENCE [LARGE SCALE GENOMIC DNA]</scope>
    <source>
        <strain evidence="15 16">Y-11</strain>
    </source>
</reference>
<dbReference type="GO" id="GO:0005886">
    <property type="term" value="C:plasma membrane"/>
    <property type="evidence" value="ECO:0007669"/>
    <property type="project" value="UniProtKB-SubCell"/>
</dbReference>
<evidence type="ECO:0000256" key="11">
    <source>
        <dbReference type="ARBA" id="ARBA00023136"/>
    </source>
</evidence>
<feature type="transmembrane region" description="Helical" evidence="13">
    <location>
        <begin position="150"/>
        <end position="169"/>
    </location>
</feature>
<dbReference type="InterPro" id="IPR033885">
    <property type="entry name" value="AlkB/XylM"/>
</dbReference>
<evidence type="ECO:0000256" key="5">
    <source>
        <dbReference type="ARBA" id="ARBA00022692"/>
    </source>
</evidence>
<evidence type="ECO:0000256" key="7">
    <source>
        <dbReference type="ARBA" id="ARBA00022989"/>
    </source>
</evidence>
<feature type="region of interest" description="Disordered" evidence="12">
    <location>
        <begin position="1"/>
        <end position="24"/>
    </location>
</feature>
<dbReference type="InterPro" id="IPR005804">
    <property type="entry name" value="FA_desaturase_dom"/>
</dbReference>
<feature type="transmembrane region" description="Helical" evidence="13">
    <location>
        <begin position="71"/>
        <end position="94"/>
    </location>
</feature>
<evidence type="ECO:0000256" key="9">
    <source>
        <dbReference type="ARBA" id="ARBA00023004"/>
    </source>
</evidence>
<comment type="subcellular location">
    <subcellularLocation>
        <location evidence="1">Cell inner membrane</location>
        <topology evidence="1">Multi-pass membrane protein</topology>
    </subcellularLocation>
</comment>
<evidence type="ECO:0000313" key="15">
    <source>
        <dbReference type="EMBL" id="AGP31934.1"/>
    </source>
</evidence>
<keyword evidence="6" id="KW-0479">Metal-binding</keyword>
<keyword evidence="10 15" id="KW-0503">Monooxygenase</keyword>
<gene>
    <name evidence="15" type="ORF">A606_11475</name>
</gene>
<accession>S4XH61</accession>
<sequence length="433" mass="49519">MTTTRPRPTDAADGPDSNTATDQAHQLTADEQKWIDKKKYAWIFSLFPAAIPLAIWGVAEWMRAIGAPDFFYHASWFLGPVAVFLLIPIGDFVLGRDGENAPEEFVPQLEETKYYRIISYLYFPIMLASLILCCWQWTHGGLTWYDKLGLAWSMGMTSGIGIVAAHELGHKKTGFERWLAKIVLAVPAYGHFYVEHNKGHHVKVATPEDPVSSRMGENAYSYLLRSIPRQIPRAWNVEKTRLARSKRGQFNLDNDVWNAWLITLALWAALLIGFGWGILPYMVIQAVIGIALLEFVNYLEHYGLLRQKLEDGRYERCSPEHSWNSDNLTTNIFLYQLQRHSDHHANPTRRYQSLRSDVFAPELPAGYATMIFAAAVPPVWFWVMDRRLMQYYNYDIERANLHPAKASKLRKKWNRIAAELGAQNSATNTAKVG</sequence>
<keyword evidence="4" id="KW-0997">Cell inner membrane</keyword>
<dbReference type="EMBL" id="CP003696">
    <property type="protein sequence ID" value="AGP31934.1"/>
    <property type="molecule type" value="Genomic_DNA"/>
</dbReference>
<evidence type="ECO:0000256" key="13">
    <source>
        <dbReference type="SAM" id="Phobius"/>
    </source>
</evidence>
<evidence type="ECO:0000256" key="6">
    <source>
        <dbReference type="ARBA" id="ARBA00022723"/>
    </source>
</evidence>
<keyword evidence="9" id="KW-0408">Iron</keyword>
<keyword evidence="8" id="KW-0560">Oxidoreductase</keyword>
<organism evidence="15 16">
    <name type="scientific">Corynebacterium terpenotabidum Y-11</name>
    <dbReference type="NCBI Taxonomy" id="1200352"/>
    <lineage>
        <taxon>Bacteria</taxon>
        <taxon>Bacillati</taxon>
        <taxon>Actinomycetota</taxon>
        <taxon>Actinomycetes</taxon>
        <taxon>Mycobacteriales</taxon>
        <taxon>Corynebacteriaceae</taxon>
        <taxon>Corynebacterium</taxon>
    </lineage>
</organism>
<dbReference type="eggNOG" id="COG3239">
    <property type="taxonomic scope" value="Bacteria"/>
</dbReference>
<dbReference type="PANTHER" id="PTHR38674">
    <property type="entry name" value="ALKANE 1-MONOOXYGENASE 1"/>
    <property type="match status" value="1"/>
</dbReference>
<keyword evidence="3" id="KW-1003">Cell membrane</keyword>
<name>S4XH61_9CORY</name>
<evidence type="ECO:0000256" key="8">
    <source>
        <dbReference type="ARBA" id="ARBA00023002"/>
    </source>
</evidence>
<dbReference type="RefSeq" id="WP_020442282.1">
    <property type="nucleotide sequence ID" value="NC_021663.1"/>
</dbReference>
<feature type="transmembrane region" description="Helical" evidence="13">
    <location>
        <begin position="282"/>
        <end position="299"/>
    </location>
</feature>
<feature type="transmembrane region" description="Helical" evidence="13">
    <location>
        <begin position="256"/>
        <end position="276"/>
    </location>
</feature>
<dbReference type="Proteomes" id="UP000014809">
    <property type="component" value="Chromosome"/>
</dbReference>
<feature type="transmembrane region" description="Helical" evidence="13">
    <location>
        <begin position="114"/>
        <end position="138"/>
    </location>
</feature>
<feature type="transmembrane region" description="Helical" evidence="13">
    <location>
        <begin position="40"/>
        <end position="59"/>
    </location>
</feature>
<dbReference type="STRING" id="1200352.A606_11475"/>
<evidence type="ECO:0000256" key="3">
    <source>
        <dbReference type="ARBA" id="ARBA00022475"/>
    </source>
</evidence>
<keyword evidence="16" id="KW-1185">Reference proteome</keyword>
<evidence type="ECO:0000256" key="10">
    <source>
        <dbReference type="ARBA" id="ARBA00023033"/>
    </source>
</evidence>
<feature type="transmembrane region" description="Helical" evidence="13">
    <location>
        <begin position="365"/>
        <end position="383"/>
    </location>
</feature>
<dbReference type="PATRIC" id="fig|1200352.3.peg.2354"/>
<protein>
    <submittedName>
        <fullName evidence="15">Alkane 1-monooxygenase</fullName>
    </submittedName>
</protein>
<dbReference type="GO" id="GO:0004497">
    <property type="term" value="F:monooxygenase activity"/>
    <property type="evidence" value="ECO:0007669"/>
    <property type="project" value="UniProtKB-KW"/>
</dbReference>
<keyword evidence="11 13" id="KW-0472">Membrane</keyword>
<dbReference type="HOGENOM" id="CLU_044462_1_0_11"/>
<dbReference type="Pfam" id="PF00487">
    <property type="entry name" value="FA_desaturase"/>
    <property type="match status" value="1"/>
</dbReference>
<dbReference type="KEGG" id="cter:A606_11475"/>
<comment type="similarity">
    <text evidence="2">Belongs to the fatty acid desaturase type 1 family. AlkB subfamily.</text>
</comment>
<keyword evidence="7 13" id="KW-1133">Transmembrane helix</keyword>
<evidence type="ECO:0000259" key="14">
    <source>
        <dbReference type="Pfam" id="PF00487"/>
    </source>
</evidence>
<feature type="domain" description="Fatty acid desaturase" evidence="14">
    <location>
        <begin position="150"/>
        <end position="371"/>
    </location>
</feature>
<dbReference type="AlphaFoldDB" id="S4XH61"/>
<evidence type="ECO:0000256" key="4">
    <source>
        <dbReference type="ARBA" id="ARBA00022519"/>
    </source>
</evidence>
<evidence type="ECO:0000256" key="12">
    <source>
        <dbReference type="SAM" id="MobiDB-lite"/>
    </source>
</evidence>
<evidence type="ECO:0000313" key="16">
    <source>
        <dbReference type="Proteomes" id="UP000014809"/>
    </source>
</evidence>
<evidence type="ECO:0000256" key="2">
    <source>
        <dbReference type="ARBA" id="ARBA00010823"/>
    </source>
</evidence>
<dbReference type="PANTHER" id="PTHR38674:SF1">
    <property type="entry name" value="ALKANE 1-MONOOXYGENASE 1"/>
    <property type="match status" value="1"/>
</dbReference>
<dbReference type="GO" id="GO:0046872">
    <property type="term" value="F:metal ion binding"/>
    <property type="evidence" value="ECO:0007669"/>
    <property type="project" value="UniProtKB-KW"/>
</dbReference>
<dbReference type="CDD" id="cd03512">
    <property type="entry name" value="Alkane-hydroxylase"/>
    <property type="match status" value="1"/>
</dbReference>
<proteinExistence type="inferred from homology"/>
<dbReference type="OrthoDB" id="4759734at2"/>
<keyword evidence="5 13" id="KW-0812">Transmembrane</keyword>
<dbReference type="GO" id="GO:0006629">
    <property type="term" value="P:lipid metabolic process"/>
    <property type="evidence" value="ECO:0007669"/>
    <property type="project" value="InterPro"/>
</dbReference>
<evidence type="ECO:0000256" key="1">
    <source>
        <dbReference type="ARBA" id="ARBA00004429"/>
    </source>
</evidence>